<gene>
    <name evidence="2" type="ORF">OG579_18805</name>
</gene>
<protein>
    <recommendedName>
        <fullName evidence="4">Class IIb bacteriocin, lactobin A/cerein 7B family</fullName>
    </recommendedName>
</protein>
<evidence type="ECO:0008006" key="4">
    <source>
        <dbReference type="Google" id="ProtNLM"/>
    </source>
</evidence>
<keyword evidence="3" id="KW-1185">Reference proteome</keyword>
<dbReference type="AlphaFoldDB" id="A0AAU4K0Y5"/>
<dbReference type="EMBL" id="CP108021">
    <property type="protein sequence ID" value="WUM19719.1"/>
    <property type="molecule type" value="Genomic_DNA"/>
</dbReference>
<keyword evidence="1" id="KW-1133">Transmembrane helix</keyword>
<keyword evidence="1" id="KW-0472">Membrane</keyword>
<dbReference type="RefSeq" id="WP_160298544.1">
    <property type="nucleotide sequence ID" value="NZ_CP108021.1"/>
</dbReference>
<keyword evidence="1" id="KW-0812">Transmembrane</keyword>
<name>A0AAU4K0Y5_9NOCA</name>
<sequence length="50" mass="5150">MTSKTTELALQEFDVEQLEDLDAMDWGTSFATSLGAGAAVSAAISIAALT</sequence>
<evidence type="ECO:0000313" key="2">
    <source>
        <dbReference type="EMBL" id="WUM19719.1"/>
    </source>
</evidence>
<feature type="transmembrane region" description="Helical" evidence="1">
    <location>
        <begin position="30"/>
        <end position="49"/>
    </location>
</feature>
<dbReference type="KEGG" id="whr:OG579_18805"/>
<organism evidence="2 3">
    <name type="scientific">Williamsia herbipolensis</name>
    <dbReference type="NCBI Taxonomy" id="1603258"/>
    <lineage>
        <taxon>Bacteria</taxon>
        <taxon>Bacillati</taxon>
        <taxon>Actinomycetota</taxon>
        <taxon>Actinomycetes</taxon>
        <taxon>Mycobacteriales</taxon>
        <taxon>Nocardiaceae</taxon>
        <taxon>Williamsia</taxon>
    </lineage>
</organism>
<evidence type="ECO:0000313" key="3">
    <source>
        <dbReference type="Proteomes" id="UP001432128"/>
    </source>
</evidence>
<reference evidence="2 3" key="1">
    <citation type="submission" date="2022-10" db="EMBL/GenBank/DDBJ databases">
        <title>The complete genomes of actinobacterial strains from the NBC collection.</title>
        <authorList>
            <person name="Joergensen T.S."/>
            <person name="Alvarez Arevalo M."/>
            <person name="Sterndorff E.B."/>
            <person name="Faurdal D."/>
            <person name="Vuksanovic O."/>
            <person name="Mourched A.-S."/>
            <person name="Charusanti P."/>
            <person name="Shaw S."/>
            <person name="Blin K."/>
            <person name="Weber T."/>
        </authorList>
    </citation>
    <scope>NUCLEOTIDE SEQUENCE [LARGE SCALE GENOMIC DNA]</scope>
    <source>
        <strain evidence="2 3">NBC_00319</strain>
    </source>
</reference>
<evidence type="ECO:0000256" key="1">
    <source>
        <dbReference type="SAM" id="Phobius"/>
    </source>
</evidence>
<dbReference type="Proteomes" id="UP001432128">
    <property type="component" value="Chromosome"/>
</dbReference>
<accession>A0AAU4K0Y5</accession>
<proteinExistence type="predicted"/>